<proteinExistence type="predicted"/>
<name>A0A382GRY8_9ZZZZ</name>
<protein>
    <recommendedName>
        <fullName evidence="5">Methyltransferase domain-containing protein</fullName>
    </recommendedName>
</protein>
<evidence type="ECO:0000256" key="4">
    <source>
        <dbReference type="ARBA" id="ARBA00025707"/>
    </source>
</evidence>
<reference evidence="6" key="1">
    <citation type="submission" date="2018-05" db="EMBL/GenBank/DDBJ databases">
        <authorList>
            <person name="Lanie J.A."/>
            <person name="Ng W.-L."/>
            <person name="Kazmierczak K.M."/>
            <person name="Andrzejewski T.M."/>
            <person name="Davidsen T.M."/>
            <person name="Wayne K.J."/>
            <person name="Tettelin H."/>
            <person name="Glass J.I."/>
            <person name="Rusch D."/>
            <person name="Podicherti R."/>
            <person name="Tsui H.-C.T."/>
            <person name="Winkler M.E."/>
        </authorList>
    </citation>
    <scope>NUCLEOTIDE SEQUENCE</scope>
</reference>
<dbReference type="Pfam" id="PF13847">
    <property type="entry name" value="Methyltransf_31"/>
    <property type="match status" value="1"/>
</dbReference>
<comment type="pathway">
    <text evidence="4">Phospholipid metabolism.</text>
</comment>
<gene>
    <name evidence="6" type="ORF">METZ01_LOCUS230734</name>
</gene>
<dbReference type="SUPFAM" id="SSF53335">
    <property type="entry name" value="S-adenosyl-L-methionine-dependent methyltransferases"/>
    <property type="match status" value="1"/>
</dbReference>
<sequence>MSQSTSPEYHDELLDYLQLFRGRGFLSPGGADETRRVLDRVTLENRDVLEIGSGLGGCCLIIAGERGARHVHGLDVEPLVIERALEAVSEAGLSQRISFELVEPGPLPIATDSFDVIFSKDALCHIEDKRALYREMFRVLKPGGQIAIGDWLVKFDGEHSKAMQEFIASTGLSFFLDSLEGVKAKLNSVGFVNVEVVNRNAWFQKEARHEAQLLEGPLANQVAGLRGKAVADSSNDCQQKMIAVLDTGEFCPAHFFARKP</sequence>
<dbReference type="PANTHER" id="PTHR44307:SF2">
    <property type="entry name" value="PHOSPHOETHANOLAMINE METHYLTRANSFERASE ISOFORM X1"/>
    <property type="match status" value="1"/>
</dbReference>
<dbReference type="Gene3D" id="3.40.50.150">
    <property type="entry name" value="Vaccinia Virus protein VP39"/>
    <property type="match status" value="1"/>
</dbReference>
<evidence type="ECO:0000256" key="3">
    <source>
        <dbReference type="ARBA" id="ARBA00022679"/>
    </source>
</evidence>
<dbReference type="CDD" id="cd02440">
    <property type="entry name" value="AdoMet_MTases"/>
    <property type="match status" value="1"/>
</dbReference>
<keyword evidence="2" id="KW-0489">Methyltransferase</keyword>
<evidence type="ECO:0000256" key="1">
    <source>
        <dbReference type="ARBA" id="ARBA00005189"/>
    </source>
</evidence>
<keyword evidence="3" id="KW-0808">Transferase</keyword>
<accession>A0A382GRY8</accession>
<feature type="domain" description="Methyltransferase" evidence="5">
    <location>
        <begin position="45"/>
        <end position="152"/>
    </location>
</feature>
<dbReference type="AlphaFoldDB" id="A0A382GRY8"/>
<dbReference type="EMBL" id="UINC01057091">
    <property type="protein sequence ID" value="SVB77880.1"/>
    <property type="molecule type" value="Genomic_DNA"/>
</dbReference>
<organism evidence="6">
    <name type="scientific">marine metagenome</name>
    <dbReference type="NCBI Taxonomy" id="408172"/>
    <lineage>
        <taxon>unclassified sequences</taxon>
        <taxon>metagenomes</taxon>
        <taxon>ecological metagenomes</taxon>
    </lineage>
</organism>
<dbReference type="InterPro" id="IPR029063">
    <property type="entry name" value="SAM-dependent_MTases_sf"/>
</dbReference>
<dbReference type="PANTHER" id="PTHR44307">
    <property type="entry name" value="PHOSPHOETHANOLAMINE METHYLTRANSFERASE"/>
    <property type="match status" value="1"/>
</dbReference>
<comment type="pathway">
    <text evidence="1">Lipid metabolism.</text>
</comment>
<dbReference type="GO" id="GO:0008168">
    <property type="term" value="F:methyltransferase activity"/>
    <property type="evidence" value="ECO:0007669"/>
    <property type="project" value="UniProtKB-KW"/>
</dbReference>
<dbReference type="GO" id="GO:0032259">
    <property type="term" value="P:methylation"/>
    <property type="evidence" value="ECO:0007669"/>
    <property type="project" value="UniProtKB-KW"/>
</dbReference>
<evidence type="ECO:0000259" key="5">
    <source>
        <dbReference type="Pfam" id="PF13847"/>
    </source>
</evidence>
<evidence type="ECO:0000256" key="2">
    <source>
        <dbReference type="ARBA" id="ARBA00022603"/>
    </source>
</evidence>
<evidence type="ECO:0000313" key="6">
    <source>
        <dbReference type="EMBL" id="SVB77880.1"/>
    </source>
</evidence>
<dbReference type="InterPro" id="IPR025714">
    <property type="entry name" value="Methyltranfer_dom"/>
</dbReference>